<feature type="transmembrane region" description="Helical" evidence="1">
    <location>
        <begin position="458"/>
        <end position="476"/>
    </location>
</feature>
<name>N2AGW2_9FIRM</name>
<dbReference type="STRING" id="1235802.C823_02724"/>
<dbReference type="Proteomes" id="UP000012589">
    <property type="component" value="Unassembled WGS sequence"/>
</dbReference>
<feature type="transmembrane region" description="Helical" evidence="1">
    <location>
        <begin position="405"/>
        <end position="427"/>
    </location>
</feature>
<feature type="transmembrane region" description="Helical" evidence="1">
    <location>
        <begin position="12"/>
        <end position="30"/>
    </location>
</feature>
<feature type="transmembrane region" description="Helical" evidence="1">
    <location>
        <begin position="156"/>
        <end position="174"/>
    </location>
</feature>
<feature type="transmembrane region" description="Helical" evidence="1">
    <location>
        <begin position="36"/>
        <end position="56"/>
    </location>
</feature>
<keyword evidence="3" id="KW-1185">Reference proteome</keyword>
<evidence type="ECO:0000256" key="1">
    <source>
        <dbReference type="SAM" id="Phobius"/>
    </source>
</evidence>
<feature type="transmembrane region" description="Helical" evidence="1">
    <location>
        <begin position="488"/>
        <end position="506"/>
    </location>
</feature>
<dbReference type="HOGENOM" id="CLU_038126_0_0_9"/>
<accession>N2AGW2</accession>
<dbReference type="PATRIC" id="fig|1235802.3.peg.2876"/>
<dbReference type="eggNOG" id="ENOG502ZB6B">
    <property type="taxonomic scope" value="Bacteria"/>
</dbReference>
<feature type="transmembrane region" description="Helical" evidence="1">
    <location>
        <begin position="308"/>
        <end position="329"/>
    </location>
</feature>
<feature type="transmembrane region" description="Helical" evidence="1">
    <location>
        <begin position="376"/>
        <end position="393"/>
    </location>
</feature>
<organism evidence="2 3">
    <name type="scientific">Eubacterium plexicaudatum ASF492</name>
    <dbReference type="NCBI Taxonomy" id="1235802"/>
    <lineage>
        <taxon>Bacteria</taxon>
        <taxon>Bacillati</taxon>
        <taxon>Bacillota</taxon>
        <taxon>Clostridia</taxon>
        <taxon>Eubacteriales</taxon>
        <taxon>Eubacteriaceae</taxon>
        <taxon>Eubacterium</taxon>
    </lineage>
</organism>
<feature type="transmembrane region" description="Helical" evidence="1">
    <location>
        <begin position="222"/>
        <end position="246"/>
    </location>
</feature>
<keyword evidence="1" id="KW-0472">Membrane</keyword>
<dbReference type="OrthoDB" id="3199357at2"/>
<feature type="transmembrane region" description="Helical" evidence="1">
    <location>
        <begin position="258"/>
        <end position="274"/>
    </location>
</feature>
<keyword evidence="1" id="KW-0812">Transmembrane</keyword>
<sequence length="562" mass="63602">MLKIKTARVHTFIRSASYLYLLLPVLIFFVGWCRWYVAALSTLILVISFVFCMKEYRKPQSDKKDDALLSVDLRKLAVIGIVVLIWVGLSGVGGYVWQNPDHPIRNKLFMLLVEEKWPLVKEVAAAGGEPRGMVYYLGYWLPAAAAGKLFGLKAGWAAQYVWAVAGILLLYANICIWRKKVVVWPLWILIFFSGSDAIGVLLGCREELRIFGEPHLEAWAPYYQFSCMTTQLFWVFNQAVPAWLLASMVFLGEKPRNMCFLTSLTILTSTFPFVGMLPYVLYFMISRCGWEGACSNMPALLKRCRSNWASFQNVAGSAVTLFICGIYIAGNNAVRNSLPWLNSGRRISLLLAGAVAAGIVFCLAAVCVMRGWGRPVFWTVLAMGISAVAVRFGRLPYAEWQSPLFYWMNLTLFYMVEAGLFLLVLYPAVKDRRLFVLNAVWLYLIPLILIGRSCDFCMRASIPGLFLLMLWCMDAVDTRMNKNGRCRMRMVLLLALLAVGAVTPLHEIKRSFVNTREYYENRIAGEEEVLMGNNFSGSTAGFFWRCLAGPYETEKSRESEKQ</sequence>
<evidence type="ECO:0000313" key="2">
    <source>
        <dbReference type="EMBL" id="EMZ25708.1"/>
    </source>
</evidence>
<reference evidence="2 3" key="1">
    <citation type="journal article" date="2014" name="Genome Announc.">
        <title>Draft genome sequences of the altered schaedler flora, a defined bacterial community from gnotobiotic mice.</title>
        <authorList>
            <person name="Wannemuehler M.J."/>
            <person name="Overstreet A.M."/>
            <person name="Ward D.V."/>
            <person name="Phillips G.J."/>
        </authorList>
    </citation>
    <scope>NUCLEOTIDE SEQUENCE [LARGE SCALE GENOMIC DNA]</scope>
    <source>
        <strain evidence="2 3">ASF492</strain>
    </source>
</reference>
<gene>
    <name evidence="2" type="ORF">C823_02724</name>
</gene>
<comment type="caution">
    <text evidence="2">The sequence shown here is derived from an EMBL/GenBank/DDBJ whole genome shotgun (WGS) entry which is preliminary data.</text>
</comment>
<dbReference type="EMBL" id="AQFT01000087">
    <property type="protein sequence ID" value="EMZ25708.1"/>
    <property type="molecule type" value="Genomic_DNA"/>
</dbReference>
<evidence type="ECO:0000313" key="3">
    <source>
        <dbReference type="Proteomes" id="UP000012589"/>
    </source>
</evidence>
<protein>
    <recommendedName>
        <fullName evidence="4">Glycosyltransferase RgtA/B/C/D-like domain-containing protein</fullName>
    </recommendedName>
</protein>
<keyword evidence="1" id="KW-1133">Transmembrane helix</keyword>
<feature type="transmembrane region" description="Helical" evidence="1">
    <location>
        <begin position="76"/>
        <end position="97"/>
    </location>
</feature>
<feature type="transmembrane region" description="Helical" evidence="1">
    <location>
        <begin position="349"/>
        <end position="369"/>
    </location>
</feature>
<feature type="transmembrane region" description="Helical" evidence="1">
    <location>
        <begin position="434"/>
        <end position="452"/>
    </location>
</feature>
<proteinExistence type="predicted"/>
<evidence type="ECO:0008006" key="4">
    <source>
        <dbReference type="Google" id="ProtNLM"/>
    </source>
</evidence>
<dbReference type="AlphaFoldDB" id="N2AGW2"/>